<name>A0A7H9AM90_9FLAO</name>
<evidence type="ECO:0000313" key="8">
    <source>
        <dbReference type="Proteomes" id="UP000509302"/>
    </source>
</evidence>
<sequence length="418" mass="48332">MLKRFYPKNNSEIPKLFSVVLDQAFMSITTFITTIVLARTYEKTAYADLVLLFSITIFILGFQSAIISKPYAINLNDFEERAQTSYFNFNLILKGLFTLGTVIVFPLLYFLSFEERSGKVFLLFLTYVIAHSSYFFVRETLLGQRKTRQNLMYGVFCSFGIITSLAFIFFFKVKDLGFFLRIASVVYIMITTIYVFNNYKKTSIKVKEHKKFWRLNWGVGKWLLGSNFLFHVSTNIYPWLLLYITTKDDIAIFGVLMSVAGLVNPILTAFGSYFLPIFVGINKNFEKIKSTVKKWSLVFGAIAIVLIALGYFFGQKIIVLFFGGKYTDLGLVVVYPFVYQAINIFFQPYKIALNAIKRTDVNFWILIPRSIVALILGYFFISRFGLVGVFYSMIIENIMYQILNYVIYRGIIIKTQSQ</sequence>
<feature type="transmembrane region" description="Helical" evidence="6">
    <location>
        <begin position="250"/>
        <end position="275"/>
    </location>
</feature>
<feature type="transmembrane region" description="Helical" evidence="6">
    <location>
        <begin position="177"/>
        <end position="197"/>
    </location>
</feature>
<dbReference type="PANTHER" id="PTHR30250">
    <property type="entry name" value="PST FAMILY PREDICTED COLANIC ACID TRANSPORTER"/>
    <property type="match status" value="1"/>
</dbReference>
<keyword evidence="4 6" id="KW-1133">Transmembrane helix</keyword>
<dbReference type="EMBL" id="CP058595">
    <property type="protein sequence ID" value="QLG44576.1"/>
    <property type="molecule type" value="Genomic_DNA"/>
</dbReference>
<feature type="transmembrane region" description="Helical" evidence="6">
    <location>
        <begin position="329"/>
        <end position="349"/>
    </location>
</feature>
<accession>A0A7H9AM90</accession>
<feature type="transmembrane region" description="Helical" evidence="6">
    <location>
        <begin position="361"/>
        <end position="381"/>
    </location>
</feature>
<keyword evidence="3 6" id="KW-0812">Transmembrane</keyword>
<evidence type="ECO:0000313" key="7">
    <source>
        <dbReference type="EMBL" id="QLG44576.1"/>
    </source>
</evidence>
<feature type="transmembrane region" description="Helical" evidence="6">
    <location>
        <begin position="296"/>
        <end position="323"/>
    </location>
</feature>
<evidence type="ECO:0000256" key="1">
    <source>
        <dbReference type="ARBA" id="ARBA00004651"/>
    </source>
</evidence>
<dbReference type="InterPro" id="IPR050833">
    <property type="entry name" value="Poly_Biosynth_Transport"/>
</dbReference>
<keyword evidence="5 6" id="KW-0472">Membrane</keyword>
<feature type="transmembrane region" description="Helical" evidence="6">
    <location>
        <begin position="16"/>
        <end position="38"/>
    </location>
</feature>
<feature type="transmembrane region" description="Helical" evidence="6">
    <location>
        <begin position="387"/>
        <end position="408"/>
    </location>
</feature>
<proteinExistence type="predicted"/>
<dbReference type="PANTHER" id="PTHR30250:SF11">
    <property type="entry name" value="O-ANTIGEN TRANSPORTER-RELATED"/>
    <property type="match status" value="1"/>
</dbReference>
<evidence type="ECO:0000256" key="2">
    <source>
        <dbReference type="ARBA" id="ARBA00022475"/>
    </source>
</evidence>
<dbReference type="KEGG" id="cagg:HYG79_04180"/>
<keyword evidence="8" id="KW-1185">Reference proteome</keyword>
<protein>
    <submittedName>
        <fullName evidence="7">Polysaccharide biosynthesis protein</fullName>
    </submittedName>
</protein>
<dbReference type="GO" id="GO:0005886">
    <property type="term" value="C:plasma membrane"/>
    <property type="evidence" value="ECO:0007669"/>
    <property type="project" value="UniProtKB-SubCell"/>
</dbReference>
<dbReference type="Proteomes" id="UP000509302">
    <property type="component" value="Chromosome"/>
</dbReference>
<dbReference type="RefSeq" id="WP_179240910.1">
    <property type="nucleotide sequence ID" value="NZ_CP058595.1"/>
</dbReference>
<organism evidence="7 8">
    <name type="scientific">Costertonia aggregata</name>
    <dbReference type="NCBI Taxonomy" id="343403"/>
    <lineage>
        <taxon>Bacteria</taxon>
        <taxon>Pseudomonadati</taxon>
        <taxon>Bacteroidota</taxon>
        <taxon>Flavobacteriia</taxon>
        <taxon>Flavobacteriales</taxon>
        <taxon>Flavobacteriaceae</taxon>
        <taxon>Costertonia</taxon>
    </lineage>
</organism>
<feature type="transmembrane region" description="Helical" evidence="6">
    <location>
        <begin position="218"/>
        <end position="244"/>
    </location>
</feature>
<reference evidence="7 8" key="1">
    <citation type="journal article" date="2006" name="Int. J. Syst. Evol. Microbiol.">
        <title>Costertonia aggregata gen. nov., sp. nov., a mesophilic marine bacterium of the family Flavobacteriaceae, isolated from a mature biofilm.</title>
        <authorList>
            <person name="Kwon K.K."/>
            <person name="Lee Y.K."/>
            <person name="Lee H.K."/>
        </authorList>
    </citation>
    <scope>NUCLEOTIDE SEQUENCE [LARGE SCALE GENOMIC DNA]</scope>
    <source>
        <strain evidence="7 8">KCCM 42265</strain>
    </source>
</reference>
<dbReference type="AlphaFoldDB" id="A0A7H9AM90"/>
<comment type="subcellular location">
    <subcellularLocation>
        <location evidence="1">Cell membrane</location>
        <topology evidence="1">Multi-pass membrane protein</topology>
    </subcellularLocation>
</comment>
<gene>
    <name evidence="7" type="ORF">HYG79_04180</name>
</gene>
<feature type="transmembrane region" description="Helical" evidence="6">
    <location>
        <begin position="120"/>
        <end position="138"/>
    </location>
</feature>
<evidence type="ECO:0000256" key="6">
    <source>
        <dbReference type="SAM" id="Phobius"/>
    </source>
</evidence>
<feature type="transmembrane region" description="Helical" evidence="6">
    <location>
        <begin position="87"/>
        <end position="108"/>
    </location>
</feature>
<evidence type="ECO:0000256" key="3">
    <source>
        <dbReference type="ARBA" id="ARBA00022692"/>
    </source>
</evidence>
<evidence type="ECO:0000256" key="5">
    <source>
        <dbReference type="ARBA" id="ARBA00023136"/>
    </source>
</evidence>
<feature type="transmembrane region" description="Helical" evidence="6">
    <location>
        <begin position="150"/>
        <end position="171"/>
    </location>
</feature>
<feature type="transmembrane region" description="Helical" evidence="6">
    <location>
        <begin position="44"/>
        <end position="66"/>
    </location>
</feature>
<evidence type="ECO:0000256" key="4">
    <source>
        <dbReference type="ARBA" id="ARBA00022989"/>
    </source>
</evidence>
<keyword evidence="2" id="KW-1003">Cell membrane</keyword>